<evidence type="ECO:0000256" key="1">
    <source>
        <dbReference type="ARBA" id="ARBA00022443"/>
    </source>
</evidence>
<dbReference type="Proteomes" id="UP000054359">
    <property type="component" value="Unassembled WGS sequence"/>
</dbReference>
<dbReference type="InterPro" id="IPR008936">
    <property type="entry name" value="Rho_GTPase_activation_prot"/>
</dbReference>
<dbReference type="STRING" id="407821.A0A087URX8"/>
<feature type="domain" description="Rho-GAP" evidence="6">
    <location>
        <begin position="90"/>
        <end position="281"/>
    </location>
</feature>
<protein>
    <submittedName>
        <fullName evidence="7">GTPase-activating protein CdGAPr</fullName>
    </submittedName>
</protein>
<feature type="region of interest" description="Disordered" evidence="4">
    <location>
        <begin position="386"/>
        <end position="421"/>
    </location>
</feature>
<dbReference type="PANTHER" id="PTHR15729:SF10">
    <property type="entry name" value="GTPASE-ACTIVATING PROTEIN CDGAPR"/>
    <property type="match status" value="1"/>
</dbReference>
<dbReference type="EMBL" id="KK121272">
    <property type="protein sequence ID" value="KFM80117.1"/>
    <property type="molecule type" value="Genomic_DNA"/>
</dbReference>
<feature type="region of interest" description="Disordered" evidence="4">
    <location>
        <begin position="1021"/>
        <end position="1069"/>
    </location>
</feature>
<dbReference type="Pfam" id="PF00620">
    <property type="entry name" value="RhoGAP"/>
    <property type="match status" value="1"/>
</dbReference>
<sequence>MISVIDMPPPEESSWWRGKKGFEVGFFPSECVEVIGDKVPHSFKLSNTSTKPVFRRHGKLIAFFRSFLLSRPSRRKLKQSGILKERVFGCDLGEHLLNTGREIPMVLKCCAEFIEEHGIVDGIYRLSGVSSNIQRLRLAFDEDRPINLGDPATVHDIHSVASLLKMYFRELPNPLLTYQLYDKFVSAVQSSEDVRLLRVRDVVQQLPPPHFRTLQYLLNHLARIASHGEDTGMTPKNIAIVWAPNLLRSRDVENGGVGALHVVGVQAVLTEYLIRFADLIFDEKIPLLPSDQEGFMLRTRPKSLAISTPTKLLTLEEARARALSTHLPLTQQKYIEVGGGPDKLPSKYHTVIELPTGKHGLPKLKKSPSGWKSFFSRGWYSGSARDKSRTAFRTSRKASTGSLPHPSGYMQEKSSDTEPDAPFAHRKKLRTVKSAESLVHCVKESPQSTNQDDMSGGSSHKSSPQVSVDSSNSLEVSLPSSKSPGLQKHTRSSSHESYFENNGMDIISDPSFEEDEHGLLYYVSEQMRMLQDSEAWNTGELKYRKDLECIKPAETDNLCEMESENLCESEKNVRKQKLSAGDDFAQTKFQKISEMDFECASSPSFAIFKTFDSASDDACCHMDCSHKSLILDKSQTVDNFHVADDESSQDRLSPADDVLTLDPITLYDAILNKRTSPVSFPDAENDPSSRTVVERYGNAETVLVEVHATQDSSEEEEHSLSDSCNINENKEESFESLPDATQTDNTYIIEFNESELQTAELPSSGTESVKSIGSPDVFPSVFSIHSDPVTEQRDVSSTSSLPKAEDADVSENVSSSAATTPDIKLSDEILGDQQSRNLPCEIDTSSKIDLMDEHVLKDVKVREKEHDSKLEDPSSRKKVLNLKLDSCTKKGYTFDRSEELDGYHSFSINTPPSPIYPPKSLKSHEFQSLRTKMETIPLHKKKQILNIPSPSSPVEEVRKKFELHASNPRKTADSVLSDIKCRSNVRDLASKHQKAFEMTEPEECEKRKSETVRTVKCDTMLNKRHSEPPPKTVESNSSDTNKRMSSKFDETSTKAHMNVEKQSNKSKVSQPSLFTQLKIRKLQSLQAEANVPPPAPVDPWSDPILDMQEEYHPIISYLPTSTFNSEMNELQENKQSDTDEAIQDHDDIEIENDTVSDHTDRNDGSELSKEKEADISVAKTEQDTSSFIQSECLESDLSNEFENQQLCYKLNEAGVESEAVKRERINRIKEERRAQLREKLKQESFRLEAEEKEKVQTKFRLRKDCLRYSASVENQEKSPKTVKKSDKAVETDTANITETGTNCNLSTSADTSKNSACLVDKEHEMDKSNEINSKLDSSALSARQQKTSPKRISSDDYILLHNKSNAEIKSGRSYEDTRKWLSMPPTDIRDKVAMFERSKDTKELCRLGPNGKFPQKQSTSTLASSFVR</sequence>
<dbReference type="PANTHER" id="PTHR15729">
    <property type="entry name" value="CDC42 GTPASE-ACTIVATING PROTEIN"/>
    <property type="match status" value="1"/>
</dbReference>
<feature type="region of interest" description="Disordered" evidence="4">
    <location>
        <begin position="1324"/>
        <end position="1350"/>
    </location>
</feature>
<name>A0A087URX8_STEMI</name>
<gene>
    <name evidence="7" type="ORF">X975_02711</name>
</gene>
<feature type="compositionally biased region" description="Basic and acidic residues" evidence="4">
    <location>
        <begin position="1040"/>
        <end position="1063"/>
    </location>
</feature>
<feature type="region of interest" description="Disordered" evidence="4">
    <location>
        <begin position="1147"/>
        <end position="1184"/>
    </location>
</feature>
<feature type="compositionally biased region" description="Polar residues" evidence="4">
    <location>
        <begin position="1415"/>
        <end position="1428"/>
    </location>
</feature>
<dbReference type="Gene3D" id="1.10.555.10">
    <property type="entry name" value="Rho GTPase activation protein"/>
    <property type="match status" value="1"/>
</dbReference>
<feature type="compositionally biased region" description="Polar residues" evidence="4">
    <location>
        <begin position="1330"/>
        <end position="1350"/>
    </location>
</feature>
<dbReference type="OMA" id="CEMESEN"/>
<feature type="domain" description="SH3" evidence="5">
    <location>
        <begin position="1"/>
        <end position="37"/>
    </location>
</feature>
<feature type="region of interest" description="Disordered" evidence="4">
    <location>
        <begin position="1403"/>
        <end position="1428"/>
    </location>
</feature>
<dbReference type="SUPFAM" id="SSF50044">
    <property type="entry name" value="SH3-domain"/>
    <property type="match status" value="1"/>
</dbReference>
<evidence type="ECO:0000256" key="3">
    <source>
        <dbReference type="PROSITE-ProRule" id="PRU00192"/>
    </source>
</evidence>
<keyword evidence="1 3" id="KW-0728">SH3 domain</keyword>
<organism evidence="7 8">
    <name type="scientific">Stegodyphus mimosarum</name>
    <name type="common">African social velvet spider</name>
    <dbReference type="NCBI Taxonomy" id="407821"/>
    <lineage>
        <taxon>Eukaryota</taxon>
        <taxon>Metazoa</taxon>
        <taxon>Ecdysozoa</taxon>
        <taxon>Arthropoda</taxon>
        <taxon>Chelicerata</taxon>
        <taxon>Arachnida</taxon>
        <taxon>Araneae</taxon>
        <taxon>Araneomorphae</taxon>
        <taxon>Entelegynae</taxon>
        <taxon>Eresoidea</taxon>
        <taxon>Eresidae</taxon>
        <taxon>Stegodyphus</taxon>
    </lineage>
</organism>
<dbReference type="SUPFAM" id="SSF48350">
    <property type="entry name" value="GTPase activation domain, GAP"/>
    <property type="match status" value="1"/>
</dbReference>
<keyword evidence="2" id="KW-0343">GTPase activation</keyword>
<dbReference type="InterPro" id="IPR051576">
    <property type="entry name" value="PX-Rho_GAP"/>
</dbReference>
<evidence type="ECO:0000313" key="8">
    <source>
        <dbReference type="Proteomes" id="UP000054359"/>
    </source>
</evidence>
<dbReference type="InterPro" id="IPR001452">
    <property type="entry name" value="SH3_domain"/>
</dbReference>
<feature type="compositionally biased region" description="Polar residues" evidence="4">
    <location>
        <begin position="391"/>
        <end position="402"/>
    </location>
</feature>
<proteinExistence type="predicted"/>
<accession>A0A087URX8</accession>
<dbReference type="FunFam" id="1.10.555.10:FF:000002">
    <property type="entry name" value="rho GTPase-activating protein 32 isoform X1"/>
    <property type="match status" value="1"/>
</dbReference>
<evidence type="ECO:0000259" key="6">
    <source>
        <dbReference type="PROSITE" id="PS50238"/>
    </source>
</evidence>
<feature type="region of interest" description="Disordered" evidence="4">
    <location>
        <begin position="788"/>
        <end position="838"/>
    </location>
</feature>
<feature type="region of interest" description="Disordered" evidence="4">
    <location>
        <begin position="442"/>
        <end position="510"/>
    </location>
</feature>
<dbReference type="SMART" id="SM00324">
    <property type="entry name" value="RhoGAP"/>
    <property type="match status" value="1"/>
</dbReference>
<evidence type="ECO:0000256" key="2">
    <source>
        <dbReference type="ARBA" id="ARBA00022468"/>
    </source>
</evidence>
<evidence type="ECO:0000313" key="7">
    <source>
        <dbReference type="EMBL" id="KFM80117.1"/>
    </source>
</evidence>
<dbReference type="GO" id="GO:0005096">
    <property type="term" value="F:GTPase activator activity"/>
    <property type="evidence" value="ECO:0007669"/>
    <property type="project" value="UniProtKB-KW"/>
</dbReference>
<evidence type="ECO:0000256" key="4">
    <source>
        <dbReference type="SAM" id="MobiDB-lite"/>
    </source>
</evidence>
<dbReference type="PROSITE" id="PS50238">
    <property type="entry name" value="RHOGAP"/>
    <property type="match status" value="1"/>
</dbReference>
<dbReference type="InterPro" id="IPR000198">
    <property type="entry name" value="RhoGAP_dom"/>
</dbReference>
<feature type="compositionally biased region" description="Basic and acidic residues" evidence="4">
    <location>
        <begin position="1155"/>
        <end position="1174"/>
    </location>
</feature>
<dbReference type="InterPro" id="IPR036028">
    <property type="entry name" value="SH3-like_dom_sf"/>
</dbReference>
<reference evidence="7 8" key="1">
    <citation type="submission" date="2013-11" db="EMBL/GenBank/DDBJ databases">
        <title>Genome sequencing of Stegodyphus mimosarum.</title>
        <authorList>
            <person name="Bechsgaard J."/>
        </authorList>
    </citation>
    <scope>NUCLEOTIDE SEQUENCE [LARGE SCALE GENOMIC DNA]</scope>
</reference>
<dbReference type="GO" id="GO:0007264">
    <property type="term" value="P:small GTPase-mediated signal transduction"/>
    <property type="evidence" value="ECO:0007669"/>
    <property type="project" value="TreeGrafter"/>
</dbReference>
<feature type="non-terminal residue" evidence="7">
    <location>
        <position position="1428"/>
    </location>
</feature>
<dbReference type="OrthoDB" id="6427107at2759"/>
<evidence type="ECO:0000259" key="5">
    <source>
        <dbReference type="PROSITE" id="PS50002"/>
    </source>
</evidence>
<feature type="compositionally biased region" description="Low complexity" evidence="4">
    <location>
        <begin position="455"/>
        <end position="484"/>
    </location>
</feature>
<keyword evidence="8" id="KW-1185">Reference proteome</keyword>
<dbReference type="PROSITE" id="PS50002">
    <property type="entry name" value="SH3"/>
    <property type="match status" value="1"/>
</dbReference>